<organism evidence="3 4">
    <name type="scientific">Dillenia turbinata</name>
    <dbReference type="NCBI Taxonomy" id="194707"/>
    <lineage>
        <taxon>Eukaryota</taxon>
        <taxon>Viridiplantae</taxon>
        <taxon>Streptophyta</taxon>
        <taxon>Embryophyta</taxon>
        <taxon>Tracheophyta</taxon>
        <taxon>Spermatophyta</taxon>
        <taxon>Magnoliopsida</taxon>
        <taxon>eudicotyledons</taxon>
        <taxon>Gunneridae</taxon>
        <taxon>Pentapetalae</taxon>
        <taxon>Dilleniales</taxon>
        <taxon>Dilleniaceae</taxon>
        <taxon>Dillenia</taxon>
    </lineage>
</organism>
<gene>
    <name evidence="3" type="ORF">RJ641_032166</name>
</gene>
<evidence type="ECO:0000256" key="2">
    <source>
        <dbReference type="ARBA" id="ARBA00022679"/>
    </source>
</evidence>
<keyword evidence="4" id="KW-1185">Reference proteome</keyword>
<sequence length="112" mass="12200">MVVLFVTHCGWNSVLESVTTGGPIVTWPTSAEQFYNDKLATRVLKTGAGVGEEKCTRSIGECGCLVRREKMEEVVREMMDAGGEAAEWMRERAAELGEAAKRAVEVGGLSYN</sequence>
<dbReference type="PANTHER" id="PTHR48047">
    <property type="entry name" value="GLYCOSYLTRANSFERASE"/>
    <property type="match status" value="1"/>
</dbReference>
<dbReference type="Gene3D" id="3.40.50.2000">
    <property type="entry name" value="Glycogen Phosphorylase B"/>
    <property type="match status" value="1"/>
</dbReference>
<keyword evidence="2" id="KW-0808">Transferase</keyword>
<protein>
    <submittedName>
        <fullName evidence="3">UDP-glucuronosyl/UDP-glucosyltransferase</fullName>
    </submittedName>
</protein>
<evidence type="ECO:0000313" key="4">
    <source>
        <dbReference type="Proteomes" id="UP001370490"/>
    </source>
</evidence>
<accession>A0AAN8ZLK6</accession>
<dbReference type="Proteomes" id="UP001370490">
    <property type="component" value="Unassembled WGS sequence"/>
</dbReference>
<comment type="similarity">
    <text evidence="1">Belongs to the UDP-glycosyltransferase family.</text>
</comment>
<dbReference type="Pfam" id="PF00201">
    <property type="entry name" value="UDPGT"/>
    <property type="match status" value="1"/>
</dbReference>
<reference evidence="3 4" key="1">
    <citation type="submission" date="2023-12" db="EMBL/GenBank/DDBJ databases">
        <title>A high-quality genome assembly for Dillenia turbinata (Dilleniales).</title>
        <authorList>
            <person name="Chanderbali A."/>
        </authorList>
    </citation>
    <scope>NUCLEOTIDE SEQUENCE [LARGE SCALE GENOMIC DNA]</scope>
    <source>
        <strain evidence="3">LSX21</strain>
        <tissue evidence="3">Leaf</tissue>
    </source>
</reference>
<dbReference type="SUPFAM" id="SSF53756">
    <property type="entry name" value="UDP-Glycosyltransferase/glycogen phosphorylase"/>
    <property type="match status" value="1"/>
</dbReference>
<dbReference type="AlphaFoldDB" id="A0AAN8ZLK6"/>
<dbReference type="EMBL" id="JBAMMX010000006">
    <property type="protein sequence ID" value="KAK6938658.1"/>
    <property type="molecule type" value="Genomic_DNA"/>
</dbReference>
<dbReference type="GO" id="GO:0035251">
    <property type="term" value="F:UDP-glucosyltransferase activity"/>
    <property type="evidence" value="ECO:0007669"/>
    <property type="project" value="TreeGrafter"/>
</dbReference>
<comment type="caution">
    <text evidence="3">The sequence shown here is derived from an EMBL/GenBank/DDBJ whole genome shotgun (WGS) entry which is preliminary data.</text>
</comment>
<proteinExistence type="inferred from homology"/>
<evidence type="ECO:0000256" key="1">
    <source>
        <dbReference type="ARBA" id="ARBA00009995"/>
    </source>
</evidence>
<dbReference type="InterPro" id="IPR002213">
    <property type="entry name" value="UDP_glucos_trans"/>
</dbReference>
<evidence type="ECO:0000313" key="3">
    <source>
        <dbReference type="EMBL" id="KAK6938658.1"/>
    </source>
</evidence>
<dbReference type="PANTHER" id="PTHR48047:SF182">
    <property type="entry name" value="GLYCOSYLTRANSFERASE"/>
    <property type="match status" value="1"/>
</dbReference>
<name>A0AAN8ZLK6_9MAGN</name>